<keyword evidence="1" id="KW-0175">Coiled coil</keyword>
<evidence type="ECO:0000256" key="3">
    <source>
        <dbReference type="SAM" id="Phobius"/>
    </source>
</evidence>
<dbReference type="Pfam" id="PF14257">
    <property type="entry name" value="DUF4349"/>
    <property type="match status" value="1"/>
</dbReference>
<protein>
    <submittedName>
        <fullName evidence="5">DUF4349 domain-containing protein</fullName>
    </submittedName>
</protein>
<reference evidence="5 6" key="1">
    <citation type="submission" date="2019-07" db="EMBL/GenBank/DDBJ databases">
        <title>Rhodococcus cavernicolus sp. nov., isolated from a cave.</title>
        <authorList>
            <person name="Lee S.D."/>
        </authorList>
    </citation>
    <scope>NUCLEOTIDE SEQUENCE [LARGE SCALE GENOMIC DNA]</scope>
    <source>
        <strain evidence="5 6">C1-24</strain>
    </source>
</reference>
<dbReference type="AlphaFoldDB" id="A0A5A7SCA6"/>
<dbReference type="OrthoDB" id="186919at2"/>
<gene>
    <name evidence="5" type="ORF">FOY51_13605</name>
</gene>
<feature type="compositionally biased region" description="Polar residues" evidence="2">
    <location>
        <begin position="103"/>
        <end position="116"/>
    </location>
</feature>
<dbReference type="EMBL" id="VLNY01000005">
    <property type="protein sequence ID" value="KAA0022802.1"/>
    <property type="molecule type" value="Genomic_DNA"/>
</dbReference>
<evidence type="ECO:0000313" key="5">
    <source>
        <dbReference type="EMBL" id="KAA0022802.1"/>
    </source>
</evidence>
<feature type="region of interest" description="Disordered" evidence="2">
    <location>
        <begin position="19"/>
        <end position="116"/>
    </location>
</feature>
<accession>A0A5A7SCA6</accession>
<feature type="compositionally biased region" description="Low complexity" evidence="2">
    <location>
        <begin position="20"/>
        <end position="38"/>
    </location>
</feature>
<comment type="caution">
    <text evidence="5">The sequence shown here is derived from an EMBL/GenBank/DDBJ whole genome shotgun (WGS) entry which is preliminary data.</text>
</comment>
<keyword evidence="6" id="KW-1185">Reference proteome</keyword>
<keyword evidence="3" id="KW-1133">Transmembrane helix</keyword>
<name>A0A5A7SCA6_9NOCA</name>
<organism evidence="5 6">
    <name type="scientific">Antrihabitans cavernicola</name>
    <dbReference type="NCBI Taxonomy" id="2495913"/>
    <lineage>
        <taxon>Bacteria</taxon>
        <taxon>Bacillati</taxon>
        <taxon>Actinomycetota</taxon>
        <taxon>Actinomycetes</taxon>
        <taxon>Mycobacteriales</taxon>
        <taxon>Nocardiaceae</taxon>
        <taxon>Antrihabitans</taxon>
    </lineage>
</organism>
<evidence type="ECO:0000256" key="2">
    <source>
        <dbReference type="SAM" id="MobiDB-lite"/>
    </source>
</evidence>
<proteinExistence type="predicted"/>
<evidence type="ECO:0000313" key="6">
    <source>
        <dbReference type="Proteomes" id="UP000322244"/>
    </source>
</evidence>
<dbReference type="InterPro" id="IPR025645">
    <property type="entry name" value="DUF4349"/>
</dbReference>
<feature type="coiled-coil region" evidence="1">
    <location>
        <begin position="151"/>
        <end position="185"/>
    </location>
</feature>
<evidence type="ECO:0000256" key="1">
    <source>
        <dbReference type="SAM" id="Coils"/>
    </source>
</evidence>
<sequence>MLATIVAVFAVTLIGCDSDSGPSAGGSAPAVAVAPGSPMSEAASPAPKSFQSDSRTQAPDQADRKEVVTGSVNVTASDPIDAAHKATTKVESLQGRVDDRNEQPGTDNTTPSSSLTVRVPADKTDQFIDDLRDIGKVTSVSLSKNDVTMQVDDLDARIKALQTSVDRLRALIASATNTADLIEAEKAVSDRQGELDSLTSQQRRLDDQIDLSTLTIQFTTEDATPSSSPDNFWDGIVSGWHSLISWIGGAIVWIGSALPWIAFLAIIGGVVWLSLRVIRRRRS</sequence>
<dbReference type="Proteomes" id="UP000322244">
    <property type="component" value="Unassembled WGS sequence"/>
</dbReference>
<keyword evidence="3" id="KW-0472">Membrane</keyword>
<feature type="domain" description="DUF4349" evidence="4">
    <location>
        <begin position="64"/>
        <end position="272"/>
    </location>
</feature>
<feature type="compositionally biased region" description="Polar residues" evidence="2">
    <location>
        <begin position="49"/>
        <end position="59"/>
    </location>
</feature>
<feature type="transmembrane region" description="Helical" evidence="3">
    <location>
        <begin position="251"/>
        <end position="275"/>
    </location>
</feature>
<keyword evidence="3" id="KW-0812">Transmembrane</keyword>
<evidence type="ECO:0000259" key="4">
    <source>
        <dbReference type="Pfam" id="PF14257"/>
    </source>
</evidence>